<comment type="catalytic activity">
    <reaction evidence="11">
        <text>a 6-O-methyl-2'-deoxyguanosine in DNA + L-cysteinyl-[protein] = S-methyl-L-cysteinyl-[protein] + a 2'-deoxyguanosine in DNA</text>
        <dbReference type="Rhea" id="RHEA:24000"/>
        <dbReference type="Rhea" id="RHEA-COMP:10131"/>
        <dbReference type="Rhea" id="RHEA-COMP:10132"/>
        <dbReference type="Rhea" id="RHEA-COMP:11367"/>
        <dbReference type="Rhea" id="RHEA-COMP:11368"/>
        <dbReference type="ChEBI" id="CHEBI:29950"/>
        <dbReference type="ChEBI" id="CHEBI:82612"/>
        <dbReference type="ChEBI" id="CHEBI:85445"/>
        <dbReference type="ChEBI" id="CHEBI:85448"/>
        <dbReference type="EC" id="2.1.1.63"/>
    </reaction>
</comment>
<name>A0A9P7G3I1_9AGAR</name>
<dbReference type="GO" id="GO:0003908">
    <property type="term" value="F:methylated-DNA-[protein]-cysteine S-methyltransferase activity"/>
    <property type="evidence" value="ECO:0007669"/>
    <property type="project" value="UniProtKB-EC"/>
</dbReference>
<keyword evidence="8" id="KW-0234">DNA repair</keyword>
<sequence length="182" mass="20648">MPVLRIEKETFAYAPVKSKGLLCAERRRVPPAELVANKPDATNKFPVTDWNEDKIFYPTTNGEREAYRSPSGKAVTAHQWDVYDFVFTIPHGKVTTYKDVCKSVGGSPRSVGNALSRNPFAPYIPCHRVIASNLFVGGFFGEWGKNHRTGMHRDQKLELLKHEGVRFTEKDVLARKENVWRG</sequence>
<dbReference type="SUPFAM" id="SSF46767">
    <property type="entry name" value="Methylated DNA-protein cysteine methyltransferase, C-terminal domain"/>
    <property type="match status" value="1"/>
</dbReference>
<organism evidence="13 14">
    <name type="scientific">Asterophora parasitica</name>
    <dbReference type="NCBI Taxonomy" id="117018"/>
    <lineage>
        <taxon>Eukaryota</taxon>
        <taxon>Fungi</taxon>
        <taxon>Dikarya</taxon>
        <taxon>Basidiomycota</taxon>
        <taxon>Agaricomycotina</taxon>
        <taxon>Agaricomycetes</taxon>
        <taxon>Agaricomycetidae</taxon>
        <taxon>Agaricales</taxon>
        <taxon>Tricholomatineae</taxon>
        <taxon>Lyophyllaceae</taxon>
        <taxon>Asterophora</taxon>
    </lineage>
</organism>
<evidence type="ECO:0000256" key="7">
    <source>
        <dbReference type="ARBA" id="ARBA00022763"/>
    </source>
</evidence>
<dbReference type="PANTHER" id="PTHR10815:SF13">
    <property type="entry name" value="METHYLATED-DNA--PROTEIN-CYSTEINE METHYLTRANSFERASE"/>
    <property type="match status" value="1"/>
</dbReference>
<evidence type="ECO:0000256" key="9">
    <source>
        <dbReference type="ARBA" id="ARBA00030795"/>
    </source>
</evidence>
<evidence type="ECO:0000256" key="8">
    <source>
        <dbReference type="ARBA" id="ARBA00023204"/>
    </source>
</evidence>
<keyword evidence="6" id="KW-0808">Transferase</keyword>
<dbReference type="OrthoDB" id="1907495at2759"/>
<evidence type="ECO:0000256" key="5">
    <source>
        <dbReference type="ARBA" id="ARBA00022603"/>
    </source>
</evidence>
<dbReference type="InterPro" id="IPR001497">
    <property type="entry name" value="MethylDNA_cys_MeTrfase_AS"/>
</dbReference>
<dbReference type="InterPro" id="IPR036217">
    <property type="entry name" value="MethylDNA_cys_MeTrfase_DNAb"/>
</dbReference>
<keyword evidence="7" id="KW-0227">DNA damage</keyword>
<dbReference type="EMBL" id="JABCKV010000213">
    <property type="protein sequence ID" value="KAG5642139.1"/>
    <property type="molecule type" value="Genomic_DNA"/>
</dbReference>
<proteinExistence type="inferred from homology"/>
<gene>
    <name evidence="13" type="ORF">DXG03_003569</name>
</gene>
<dbReference type="AlphaFoldDB" id="A0A9P7G3I1"/>
<evidence type="ECO:0000256" key="11">
    <source>
        <dbReference type="ARBA" id="ARBA00049348"/>
    </source>
</evidence>
<evidence type="ECO:0000256" key="6">
    <source>
        <dbReference type="ARBA" id="ARBA00022679"/>
    </source>
</evidence>
<comment type="similarity">
    <text evidence="2">Belongs to the MGMT family.</text>
</comment>
<evidence type="ECO:0000256" key="10">
    <source>
        <dbReference type="ARBA" id="ARBA00031621"/>
    </source>
</evidence>
<reference evidence="13" key="1">
    <citation type="submission" date="2020-07" db="EMBL/GenBank/DDBJ databases">
        <authorList>
            <person name="Nieuwenhuis M."/>
            <person name="Van De Peppel L.J.J."/>
        </authorList>
    </citation>
    <scope>NUCLEOTIDE SEQUENCE</scope>
    <source>
        <strain evidence="13">AP01</strain>
        <tissue evidence="13">Mycelium</tissue>
    </source>
</reference>
<evidence type="ECO:0000313" key="13">
    <source>
        <dbReference type="EMBL" id="KAG5642139.1"/>
    </source>
</evidence>
<evidence type="ECO:0000256" key="3">
    <source>
        <dbReference type="ARBA" id="ARBA00011918"/>
    </source>
</evidence>
<keyword evidence="14" id="KW-1185">Reference proteome</keyword>
<dbReference type="InterPro" id="IPR014048">
    <property type="entry name" value="MethylDNA_cys_MeTrfase_DNA-bd"/>
</dbReference>
<dbReference type="Pfam" id="PF01035">
    <property type="entry name" value="DNA_binding_1"/>
    <property type="match status" value="1"/>
</dbReference>
<dbReference type="InterPro" id="IPR036388">
    <property type="entry name" value="WH-like_DNA-bd_sf"/>
</dbReference>
<comment type="caution">
    <text evidence="13">The sequence shown here is derived from an EMBL/GenBank/DDBJ whole genome shotgun (WGS) entry which is preliminary data.</text>
</comment>
<dbReference type="GO" id="GO:0032259">
    <property type="term" value="P:methylation"/>
    <property type="evidence" value="ECO:0007669"/>
    <property type="project" value="UniProtKB-KW"/>
</dbReference>
<evidence type="ECO:0000313" key="14">
    <source>
        <dbReference type="Proteomes" id="UP000775547"/>
    </source>
</evidence>
<reference evidence="13" key="2">
    <citation type="submission" date="2021-10" db="EMBL/GenBank/DDBJ databases">
        <title>Phylogenomics reveals ancestral predisposition of the termite-cultivated fungus Termitomyces towards a domesticated lifestyle.</title>
        <authorList>
            <person name="Auxier B."/>
            <person name="Grum-Grzhimaylo A."/>
            <person name="Cardenas M.E."/>
            <person name="Lodge J.D."/>
            <person name="Laessoe T."/>
            <person name="Pedersen O."/>
            <person name="Smith M.E."/>
            <person name="Kuyper T.W."/>
            <person name="Franco-Molano E.A."/>
            <person name="Baroni T.J."/>
            <person name="Aanen D.K."/>
        </authorList>
    </citation>
    <scope>NUCLEOTIDE SEQUENCE</scope>
    <source>
        <strain evidence="13">AP01</strain>
        <tissue evidence="13">Mycelium</tissue>
    </source>
</reference>
<accession>A0A9P7G3I1</accession>
<dbReference type="Proteomes" id="UP000775547">
    <property type="component" value="Unassembled WGS sequence"/>
</dbReference>
<evidence type="ECO:0000256" key="4">
    <source>
        <dbReference type="ARBA" id="ARBA00015377"/>
    </source>
</evidence>
<keyword evidence="5" id="KW-0489">Methyltransferase</keyword>
<dbReference type="NCBIfam" id="TIGR00589">
    <property type="entry name" value="ogt"/>
    <property type="match status" value="1"/>
</dbReference>
<dbReference type="EC" id="2.1.1.63" evidence="3"/>
<dbReference type="Gene3D" id="1.10.10.10">
    <property type="entry name" value="Winged helix-like DNA-binding domain superfamily/Winged helix DNA-binding domain"/>
    <property type="match status" value="1"/>
</dbReference>
<evidence type="ECO:0000259" key="12">
    <source>
        <dbReference type="Pfam" id="PF01035"/>
    </source>
</evidence>
<protein>
    <recommendedName>
        <fullName evidence="4">Methylated-DNA--protein-cysteine methyltransferase</fullName>
        <ecNumber evidence="3">2.1.1.63</ecNumber>
    </recommendedName>
    <alternativeName>
        <fullName evidence="9">6-O-methylguanine-DNA methyltransferase</fullName>
    </alternativeName>
    <alternativeName>
        <fullName evidence="10">O-6-methylguanine-DNA-alkyltransferase</fullName>
    </alternativeName>
</protein>
<dbReference type="CDD" id="cd06445">
    <property type="entry name" value="ATase"/>
    <property type="match status" value="1"/>
</dbReference>
<comment type="catalytic activity">
    <reaction evidence="1">
        <text>a 4-O-methyl-thymidine in DNA + L-cysteinyl-[protein] = a thymidine in DNA + S-methyl-L-cysteinyl-[protein]</text>
        <dbReference type="Rhea" id="RHEA:53428"/>
        <dbReference type="Rhea" id="RHEA-COMP:10131"/>
        <dbReference type="Rhea" id="RHEA-COMP:10132"/>
        <dbReference type="Rhea" id="RHEA-COMP:13555"/>
        <dbReference type="Rhea" id="RHEA-COMP:13556"/>
        <dbReference type="ChEBI" id="CHEBI:29950"/>
        <dbReference type="ChEBI" id="CHEBI:82612"/>
        <dbReference type="ChEBI" id="CHEBI:137386"/>
        <dbReference type="ChEBI" id="CHEBI:137387"/>
        <dbReference type="EC" id="2.1.1.63"/>
    </reaction>
</comment>
<evidence type="ECO:0000256" key="2">
    <source>
        <dbReference type="ARBA" id="ARBA00008711"/>
    </source>
</evidence>
<dbReference type="PROSITE" id="PS00374">
    <property type="entry name" value="MGMT"/>
    <property type="match status" value="1"/>
</dbReference>
<dbReference type="PANTHER" id="PTHR10815">
    <property type="entry name" value="METHYLATED-DNA--PROTEIN-CYSTEINE METHYLTRANSFERASE"/>
    <property type="match status" value="1"/>
</dbReference>
<dbReference type="GO" id="GO:0006281">
    <property type="term" value="P:DNA repair"/>
    <property type="evidence" value="ECO:0007669"/>
    <property type="project" value="UniProtKB-KW"/>
</dbReference>
<evidence type="ECO:0000256" key="1">
    <source>
        <dbReference type="ARBA" id="ARBA00001286"/>
    </source>
</evidence>
<feature type="domain" description="Methylated-DNA-[protein]-cysteine S-methyltransferase DNA binding" evidence="12">
    <location>
        <begin position="79"/>
        <end position="165"/>
    </location>
</feature>